<dbReference type="InterPro" id="IPR000847">
    <property type="entry name" value="LysR_HTH_N"/>
</dbReference>
<gene>
    <name evidence="6" type="ORF">CDG81_04550</name>
    <name evidence="7" type="ORF">IL38_19530</name>
</gene>
<keyword evidence="8" id="KW-1185">Reference proteome</keyword>
<evidence type="ECO:0000256" key="4">
    <source>
        <dbReference type="ARBA" id="ARBA00023163"/>
    </source>
</evidence>
<evidence type="ECO:0000259" key="5">
    <source>
        <dbReference type="PROSITE" id="PS50931"/>
    </source>
</evidence>
<dbReference type="PANTHER" id="PTHR30346:SF29">
    <property type="entry name" value="LYSR SUBSTRATE-BINDING"/>
    <property type="match status" value="1"/>
</dbReference>
<keyword evidence="4" id="KW-0804">Transcription</keyword>
<proteinExistence type="inferred from homology"/>
<accession>A0A099D449</accession>
<dbReference type="AlphaFoldDB" id="A0A099D449"/>
<dbReference type="Gene3D" id="3.40.190.10">
    <property type="entry name" value="Periplasmic binding protein-like II"/>
    <property type="match status" value="2"/>
</dbReference>
<dbReference type="Pfam" id="PF00126">
    <property type="entry name" value="HTH_1"/>
    <property type="match status" value="1"/>
</dbReference>
<evidence type="ECO:0000256" key="3">
    <source>
        <dbReference type="ARBA" id="ARBA00023125"/>
    </source>
</evidence>
<dbReference type="HOGENOM" id="CLU_039613_6_0_11"/>
<dbReference type="SUPFAM" id="SSF46785">
    <property type="entry name" value="Winged helix' DNA-binding domain"/>
    <property type="match status" value="1"/>
</dbReference>
<keyword evidence="2" id="KW-0805">Transcription regulation</keyword>
<dbReference type="GO" id="GO:0003700">
    <property type="term" value="F:DNA-binding transcription factor activity"/>
    <property type="evidence" value="ECO:0007669"/>
    <property type="project" value="InterPro"/>
</dbReference>
<dbReference type="FunFam" id="1.10.10.10:FF:000001">
    <property type="entry name" value="LysR family transcriptional regulator"/>
    <property type="match status" value="1"/>
</dbReference>
<reference evidence="7 8" key="1">
    <citation type="journal article" date="2014" name="PLoS ONE">
        <title>Identification and Characterization of a New Erythromycin Biosynthetic Gene Cluster in Actinopolyspora erythraea YIM90600, a Novel Erythronolide-Producing Halophilic Actinomycete Isolated from Salt Field.</title>
        <authorList>
            <person name="Chen D."/>
            <person name="Feng J."/>
            <person name="Huang L."/>
            <person name="Zhang Q."/>
            <person name="Wu J."/>
            <person name="Zhu X."/>
            <person name="Duan Y."/>
            <person name="Xu Z."/>
        </authorList>
    </citation>
    <scope>NUCLEOTIDE SEQUENCE [LARGE SCALE GENOMIC DNA]</scope>
    <source>
        <strain evidence="7 8">YIM90600</strain>
    </source>
</reference>
<feature type="domain" description="HTH lysR-type" evidence="5">
    <location>
        <begin position="2"/>
        <end position="59"/>
    </location>
</feature>
<evidence type="ECO:0000313" key="8">
    <source>
        <dbReference type="Proteomes" id="UP000029737"/>
    </source>
</evidence>
<evidence type="ECO:0000313" key="9">
    <source>
        <dbReference type="Proteomes" id="UP000215043"/>
    </source>
</evidence>
<evidence type="ECO:0000313" key="7">
    <source>
        <dbReference type="EMBL" id="KGI80095.1"/>
    </source>
</evidence>
<dbReference type="OrthoDB" id="3636008at2"/>
<dbReference type="GO" id="GO:0003677">
    <property type="term" value="F:DNA binding"/>
    <property type="evidence" value="ECO:0007669"/>
    <property type="project" value="UniProtKB-KW"/>
</dbReference>
<dbReference type="EMBL" id="CP022752">
    <property type="protein sequence ID" value="ASU77701.1"/>
    <property type="molecule type" value="Genomic_DNA"/>
</dbReference>
<dbReference type="GO" id="GO:0032993">
    <property type="term" value="C:protein-DNA complex"/>
    <property type="evidence" value="ECO:0007669"/>
    <property type="project" value="TreeGrafter"/>
</dbReference>
<dbReference type="Proteomes" id="UP000215043">
    <property type="component" value="Chromosome"/>
</dbReference>
<keyword evidence="3" id="KW-0238">DNA-binding</keyword>
<dbReference type="RefSeq" id="WP_043576800.1">
    <property type="nucleotide sequence ID" value="NZ_CP022752.1"/>
</dbReference>
<evidence type="ECO:0000256" key="2">
    <source>
        <dbReference type="ARBA" id="ARBA00023015"/>
    </source>
</evidence>
<evidence type="ECO:0000256" key="1">
    <source>
        <dbReference type="ARBA" id="ARBA00009437"/>
    </source>
</evidence>
<sequence>MIDPRRLTVLRALADHGTVRAAAETLYLTPSAVSQQLTALEQEAGQALLNRRGRRVELTAAGELLAEHAKVVLAEVERAEASMAAHATGAVGRVGVASFASAITRVVAPCITALRSTAPGVTVLVRDAEAHDSLLLLLSGETDVAISMEYGATAQSDEHRLTRYPLYTEPFDAVLPPHHPLCGRTSVGLADIGESDWIAPLPGNPCREVAQTCFANAGFAPRITHTSDDFHAVVALVAAGTGVALVPRSAIPAEHGAAVRPLHERVPTRRVFAAVRRGREEHPLLRRVLDTLLSCSEEL</sequence>
<protein>
    <submittedName>
        <fullName evidence="6">LysR family transcriptional regulator</fullName>
    </submittedName>
</protein>
<dbReference type="SUPFAM" id="SSF53850">
    <property type="entry name" value="Periplasmic binding protein-like II"/>
    <property type="match status" value="1"/>
</dbReference>
<comment type="similarity">
    <text evidence="1">Belongs to the LysR transcriptional regulatory family.</text>
</comment>
<reference evidence="6 9" key="2">
    <citation type="submission" date="2017-08" db="EMBL/GenBank/DDBJ databases">
        <title>The complete genome sequence of moderately halophilic actinomycete Actinopolyspora erythraea YIM 90600, the producer of novel erythromycin, novel actinopolysporins A-C and tubercidin.</title>
        <authorList>
            <person name="Yin M."/>
            <person name="Tang S."/>
        </authorList>
    </citation>
    <scope>NUCLEOTIDE SEQUENCE [LARGE SCALE GENOMIC DNA]</scope>
    <source>
        <strain evidence="6 9">YIM 90600</strain>
    </source>
</reference>
<name>A0A099D449_9ACTN</name>
<dbReference type="Gene3D" id="1.10.10.10">
    <property type="entry name" value="Winged helix-like DNA-binding domain superfamily/Winged helix DNA-binding domain"/>
    <property type="match status" value="1"/>
</dbReference>
<dbReference type="Proteomes" id="UP000029737">
    <property type="component" value="Unassembled WGS sequence"/>
</dbReference>
<dbReference type="KEGG" id="aey:CDG81_04550"/>
<evidence type="ECO:0000313" key="6">
    <source>
        <dbReference type="EMBL" id="ASU77701.1"/>
    </source>
</evidence>
<dbReference type="InterPro" id="IPR036388">
    <property type="entry name" value="WH-like_DNA-bd_sf"/>
</dbReference>
<dbReference type="CDD" id="cd08423">
    <property type="entry name" value="PBP2_LTTR_like_6"/>
    <property type="match status" value="1"/>
</dbReference>
<dbReference type="Pfam" id="PF03466">
    <property type="entry name" value="LysR_substrate"/>
    <property type="match status" value="1"/>
</dbReference>
<dbReference type="EMBL" id="JPMV01000036">
    <property type="protein sequence ID" value="KGI80095.1"/>
    <property type="molecule type" value="Genomic_DNA"/>
</dbReference>
<dbReference type="InterPro" id="IPR005119">
    <property type="entry name" value="LysR_subst-bd"/>
</dbReference>
<dbReference type="eggNOG" id="COG0583">
    <property type="taxonomic scope" value="Bacteria"/>
</dbReference>
<dbReference type="PROSITE" id="PS50931">
    <property type="entry name" value="HTH_LYSR"/>
    <property type="match status" value="1"/>
</dbReference>
<dbReference type="PANTHER" id="PTHR30346">
    <property type="entry name" value="TRANSCRIPTIONAL DUAL REGULATOR HCAR-RELATED"/>
    <property type="match status" value="1"/>
</dbReference>
<organism evidence="6 9">
    <name type="scientific">Actinopolyspora erythraea</name>
    <dbReference type="NCBI Taxonomy" id="414996"/>
    <lineage>
        <taxon>Bacteria</taxon>
        <taxon>Bacillati</taxon>
        <taxon>Actinomycetota</taxon>
        <taxon>Actinomycetes</taxon>
        <taxon>Actinopolysporales</taxon>
        <taxon>Actinopolysporaceae</taxon>
        <taxon>Actinopolyspora</taxon>
    </lineage>
</organism>
<dbReference type="InterPro" id="IPR036390">
    <property type="entry name" value="WH_DNA-bd_sf"/>
</dbReference>